<dbReference type="Pfam" id="PF04055">
    <property type="entry name" value="Radical_SAM"/>
    <property type="match status" value="1"/>
</dbReference>
<evidence type="ECO:0000259" key="8">
    <source>
        <dbReference type="Pfam" id="PF04055"/>
    </source>
</evidence>
<evidence type="ECO:0000313" key="10">
    <source>
        <dbReference type="Proteomes" id="UP000502260"/>
    </source>
</evidence>
<evidence type="ECO:0000256" key="7">
    <source>
        <dbReference type="SAM" id="MobiDB-lite"/>
    </source>
</evidence>
<dbReference type="GO" id="GO:0003824">
    <property type="term" value="F:catalytic activity"/>
    <property type="evidence" value="ECO:0007669"/>
    <property type="project" value="InterPro"/>
</dbReference>
<feature type="domain" description="Radical SAM core" evidence="8">
    <location>
        <begin position="53"/>
        <end position="218"/>
    </location>
</feature>
<dbReference type="CDD" id="cd01335">
    <property type="entry name" value="Radical_SAM"/>
    <property type="match status" value="1"/>
</dbReference>
<comment type="cofactor">
    <cofactor evidence="1">
        <name>[4Fe-4S] cluster</name>
        <dbReference type="ChEBI" id="CHEBI:49883"/>
    </cofactor>
</comment>
<protein>
    <recommendedName>
        <fullName evidence="8">Radical SAM core domain-containing protein</fullName>
    </recommendedName>
</protein>
<organism evidence="9 10">
    <name type="scientific">Sulfurimicrobium lacus</name>
    <dbReference type="NCBI Taxonomy" id="2715678"/>
    <lineage>
        <taxon>Bacteria</taxon>
        <taxon>Pseudomonadati</taxon>
        <taxon>Pseudomonadota</taxon>
        <taxon>Betaproteobacteria</taxon>
        <taxon>Nitrosomonadales</taxon>
        <taxon>Sulfuricellaceae</taxon>
        <taxon>Sulfurimicrobium</taxon>
    </lineage>
</organism>
<evidence type="ECO:0000256" key="4">
    <source>
        <dbReference type="ARBA" id="ARBA00022723"/>
    </source>
</evidence>
<evidence type="ECO:0000256" key="5">
    <source>
        <dbReference type="ARBA" id="ARBA00023004"/>
    </source>
</evidence>
<accession>A0A6F8VHR0</accession>
<keyword evidence="5" id="KW-0408">Iron</keyword>
<dbReference type="AlphaFoldDB" id="A0A6F8VHR0"/>
<keyword evidence="6" id="KW-0411">Iron-sulfur</keyword>
<reference evidence="10" key="1">
    <citation type="submission" date="2020-03" db="EMBL/GenBank/DDBJ databases">
        <title>Complete genome sequence of sulfur-oxidizing bacterium skT11.</title>
        <authorList>
            <person name="Kanda M."/>
            <person name="Kojima H."/>
            <person name="Fukui M."/>
        </authorList>
    </citation>
    <scope>NUCLEOTIDE SEQUENCE [LARGE SCALE GENOMIC DNA]</scope>
    <source>
        <strain evidence="10">skT11</strain>
    </source>
</reference>
<dbReference type="SFLD" id="SFLDS00029">
    <property type="entry name" value="Radical_SAM"/>
    <property type="match status" value="1"/>
</dbReference>
<name>A0A6F8VHR0_9PROT</name>
<sequence length="298" mass="32840">MPEAAFSGSIKRMSSKKPQLTATDHSRDSAGLRYVYPVVSRRAGGVSVGINLNTNNACNWRCIYCQVPNLQRGSAPPVDLHLLERELRGFLNELLHGSFMHDNVPPEARRLNDIALSGNGEPTSAAEFEQSIEVIGRVMDEFRLNGTIKLVLITNGSLIHRPSVRNGIRKIAQLNGEIWFKLDSATAQGRMLINHSRQTTETVLKNLRVAASLCPTWIQTATFALDGQPAPADERRAYLEFLARCQAERIPLQGVLLYGLARTSLQPEAPRLSKAPSAWLEALAIDIKQLGLAVKLSI</sequence>
<dbReference type="InterPro" id="IPR013785">
    <property type="entry name" value="Aldolase_TIM"/>
</dbReference>
<dbReference type="InterPro" id="IPR007197">
    <property type="entry name" value="rSAM"/>
</dbReference>
<keyword evidence="3" id="KW-0949">S-adenosyl-L-methionine</keyword>
<evidence type="ECO:0000313" key="9">
    <source>
        <dbReference type="EMBL" id="BCB28305.1"/>
    </source>
</evidence>
<keyword evidence="2" id="KW-0004">4Fe-4S</keyword>
<keyword evidence="10" id="KW-1185">Reference proteome</keyword>
<evidence type="ECO:0000256" key="3">
    <source>
        <dbReference type="ARBA" id="ARBA00022691"/>
    </source>
</evidence>
<evidence type="ECO:0000256" key="1">
    <source>
        <dbReference type="ARBA" id="ARBA00001966"/>
    </source>
</evidence>
<dbReference type="PANTHER" id="PTHR43787:SF11">
    <property type="entry name" value="UPF0026 PROTEIN SLR1464"/>
    <property type="match status" value="1"/>
</dbReference>
<dbReference type="SUPFAM" id="SSF102114">
    <property type="entry name" value="Radical SAM enzymes"/>
    <property type="match status" value="1"/>
</dbReference>
<dbReference type="GO" id="GO:0051539">
    <property type="term" value="F:4 iron, 4 sulfur cluster binding"/>
    <property type="evidence" value="ECO:0007669"/>
    <property type="project" value="UniProtKB-KW"/>
</dbReference>
<keyword evidence="4" id="KW-0479">Metal-binding</keyword>
<dbReference type="PANTHER" id="PTHR43787">
    <property type="entry name" value="FEMO COFACTOR BIOSYNTHESIS PROTEIN NIFB-RELATED"/>
    <property type="match status" value="1"/>
</dbReference>
<proteinExistence type="predicted"/>
<feature type="region of interest" description="Disordered" evidence="7">
    <location>
        <begin position="1"/>
        <end position="26"/>
    </location>
</feature>
<dbReference type="Proteomes" id="UP000502260">
    <property type="component" value="Chromosome"/>
</dbReference>
<dbReference type="InterPro" id="IPR058240">
    <property type="entry name" value="rSAM_sf"/>
</dbReference>
<evidence type="ECO:0000256" key="6">
    <source>
        <dbReference type="ARBA" id="ARBA00023014"/>
    </source>
</evidence>
<evidence type="ECO:0000256" key="2">
    <source>
        <dbReference type="ARBA" id="ARBA00022485"/>
    </source>
</evidence>
<dbReference type="EMBL" id="AP022853">
    <property type="protein sequence ID" value="BCB28305.1"/>
    <property type="molecule type" value="Genomic_DNA"/>
</dbReference>
<dbReference type="Gene3D" id="3.20.20.70">
    <property type="entry name" value="Aldolase class I"/>
    <property type="match status" value="1"/>
</dbReference>
<gene>
    <name evidence="9" type="ORF">SKTS_31910</name>
</gene>
<dbReference type="GO" id="GO:0046872">
    <property type="term" value="F:metal ion binding"/>
    <property type="evidence" value="ECO:0007669"/>
    <property type="project" value="UniProtKB-KW"/>
</dbReference>
<dbReference type="KEGG" id="slac:SKTS_31910"/>